<protein>
    <submittedName>
        <fullName evidence="4">Glycosyltransferase</fullName>
    </submittedName>
</protein>
<keyword evidence="1" id="KW-0328">Glycosyltransferase</keyword>
<keyword evidence="2 4" id="KW-0808">Transferase</keyword>
<dbReference type="InterPro" id="IPR029044">
    <property type="entry name" value="Nucleotide-diphossugar_trans"/>
</dbReference>
<organism evidence="4">
    <name type="scientific">Streptococcus thermophilus</name>
    <dbReference type="NCBI Taxonomy" id="1308"/>
    <lineage>
        <taxon>Bacteria</taxon>
        <taxon>Bacillati</taxon>
        <taxon>Bacillota</taxon>
        <taxon>Bacilli</taxon>
        <taxon>Lactobacillales</taxon>
        <taxon>Streptococcaceae</taxon>
        <taxon>Streptococcus</taxon>
    </lineage>
</organism>
<accession>A0A4Y5FQG8</accession>
<dbReference type="PANTHER" id="PTHR22916:SF51">
    <property type="entry name" value="GLYCOSYLTRANSFERASE EPSH-RELATED"/>
    <property type="match status" value="1"/>
</dbReference>
<dbReference type="Gene3D" id="3.90.550.10">
    <property type="entry name" value="Spore Coat Polysaccharide Biosynthesis Protein SpsA, Chain A"/>
    <property type="match status" value="1"/>
</dbReference>
<dbReference type="AlphaFoldDB" id="A0A4Y5FQG8"/>
<dbReference type="RefSeq" id="WP_095559382.1">
    <property type="nucleotide sequence ID" value="NZ_CP017064.1"/>
</dbReference>
<sequence length="317" mass="35704">MNPLISIIVPTYNVEKYIRTCIESILAQTYRNIEVIIVNDGSTDQSLAVISDLICSHHNIKVINQKNQGVSVARNTGIDAATGKYIAFVDPDDKIKPDFVSSLYQIADKTGADIVRGSFRDFNGNIPKGWVPDFNVPTNCGTIVLDQFLSSNIAFVVWSSIYRLDFINSNHIRFTPGILFEEDADFTIRAYMLAKLVATSPEPNYAYRINRPGSILTTKTTKNAKKMSLSEEKIISQFISMLKHEKSDVLCSLILKSIYACMRDWTGIIVRNNLSLDRKNSCFDTALTLIKEIINSRPLKEKIKFLTKVIIIKAKNH</sequence>
<dbReference type="GO" id="GO:0016757">
    <property type="term" value="F:glycosyltransferase activity"/>
    <property type="evidence" value="ECO:0007669"/>
    <property type="project" value="UniProtKB-KW"/>
</dbReference>
<reference evidence="4" key="1">
    <citation type="journal article" date="2019" name="Sci. Rep.">
        <title>A comparative genomics approach for identifying host-range determinants in Streptococcus thermophilus bacteriophages.</title>
        <authorList>
            <person name="Szymczak P."/>
            <person name="Rau M.H."/>
            <person name="Monteiro J.M."/>
            <person name="Pinho M.G."/>
            <person name="Filipe S.R."/>
            <person name="Vogensen F.K."/>
            <person name="Zeidan A.A."/>
            <person name="Janzen T."/>
        </authorList>
    </citation>
    <scope>NUCLEOTIDE SEQUENCE</scope>
    <source>
        <strain evidence="4">STCH_24_eps_begin</strain>
    </source>
</reference>
<proteinExistence type="predicted"/>
<evidence type="ECO:0000256" key="2">
    <source>
        <dbReference type="ARBA" id="ARBA00022679"/>
    </source>
</evidence>
<feature type="domain" description="Glycosyltransferase 2-like" evidence="3">
    <location>
        <begin position="6"/>
        <end position="155"/>
    </location>
</feature>
<evidence type="ECO:0000313" key="4">
    <source>
        <dbReference type="EMBL" id="QBR99714.1"/>
    </source>
</evidence>
<evidence type="ECO:0000259" key="3">
    <source>
        <dbReference type="Pfam" id="PF00535"/>
    </source>
</evidence>
<dbReference type="SUPFAM" id="SSF53448">
    <property type="entry name" value="Nucleotide-diphospho-sugar transferases"/>
    <property type="match status" value="1"/>
</dbReference>
<dbReference type="InterPro" id="IPR001173">
    <property type="entry name" value="Glyco_trans_2-like"/>
</dbReference>
<gene>
    <name evidence="4" type="ORF">eps24b_0014</name>
</gene>
<evidence type="ECO:0000256" key="1">
    <source>
        <dbReference type="ARBA" id="ARBA00022676"/>
    </source>
</evidence>
<name>A0A4Y5FQG8_STRTR</name>
<dbReference type="PANTHER" id="PTHR22916">
    <property type="entry name" value="GLYCOSYLTRANSFERASE"/>
    <property type="match status" value="1"/>
</dbReference>
<dbReference type="CDD" id="cd00761">
    <property type="entry name" value="Glyco_tranf_GTA_type"/>
    <property type="match status" value="1"/>
</dbReference>
<dbReference type="EMBL" id="MK483533">
    <property type="protein sequence ID" value="QBR99714.1"/>
    <property type="molecule type" value="Genomic_DNA"/>
</dbReference>
<dbReference type="Pfam" id="PF00535">
    <property type="entry name" value="Glycos_transf_2"/>
    <property type="match status" value="1"/>
</dbReference>